<evidence type="ECO:0000256" key="4">
    <source>
        <dbReference type="ARBA" id="ARBA00023004"/>
    </source>
</evidence>
<dbReference type="InterPro" id="IPR006638">
    <property type="entry name" value="Elp3/MiaA/NifB-like_rSAM"/>
</dbReference>
<keyword evidence="3" id="KW-0479">Metal-binding</keyword>
<dbReference type="Pfam" id="PF04055">
    <property type="entry name" value="Radical_SAM"/>
    <property type="match status" value="1"/>
</dbReference>
<evidence type="ECO:0000256" key="1">
    <source>
        <dbReference type="ARBA" id="ARBA00001966"/>
    </source>
</evidence>
<dbReference type="GO" id="GO:0031419">
    <property type="term" value="F:cobalamin binding"/>
    <property type="evidence" value="ECO:0007669"/>
    <property type="project" value="InterPro"/>
</dbReference>
<reference evidence="8" key="1">
    <citation type="submission" date="2018-05" db="EMBL/GenBank/DDBJ databases">
        <authorList>
            <person name="Lanie J.A."/>
            <person name="Ng W.-L."/>
            <person name="Kazmierczak K.M."/>
            <person name="Andrzejewski T.M."/>
            <person name="Davidsen T.M."/>
            <person name="Wayne K.J."/>
            <person name="Tettelin H."/>
            <person name="Glass J.I."/>
            <person name="Rusch D."/>
            <person name="Podicherti R."/>
            <person name="Tsui H.-C.T."/>
            <person name="Winkler M.E."/>
        </authorList>
    </citation>
    <scope>NUCLEOTIDE SEQUENCE</scope>
</reference>
<dbReference type="Gene3D" id="3.80.30.20">
    <property type="entry name" value="tm_1862 like domain"/>
    <property type="match status" value="1"/>
</dbReference>
<organism evidence="8">
    <name type="scientific">marine metagenome</name>
    <dbReference type="NCBI Taxonomy" id="408172"/>
    <lineage>
        <taxon>unclassified sequences</taxon>
        <taxon>metagenomes</taxon>
        <taxon>ecological metagenomes</taxon>
    </lineage>
</organism>
<dbReference type="SFLD" id="SFLDG01082">
    <property type="entry name" value="B12-binding_domain_containing"/>
    <property type="match status" value="1"/>
</dbReference>
<dbReference type="InterPro" id="IPR058240">
    <property type="entry name" value="rSAM_sf"/>
</dbReference>
<dbReference type="InterPro" id="IPR051198">
    <property type="entry name" value="BchE-like"/>
</dbReference>
<feature type="domain" description="B12-binding" evidence="6">
    <location>
        <begin position="1"/>
        <end position="140"/>
    </location>
</feature>
<gene>
    <name evidence="8" type="ORF">METZ01_LOCUS134885</name>
</gene>
<name>A0A381YZF0_9ZZZZ</name>
<dbReference type="SFLD" id="SFLDG01123">
    <property type="entry name" value="methyltransferase_(Class_B)"/>
    <property type="match status" value="1"/>
</dbReference>
<dbReference type="GO" id="GO:0005829">
    <property type="term" value="C:cytosol"/>
    <property type="evidence" value="ECO:0007669"/>
    <property type="project" value="TreeGrafter"/>
</dbReference>
<keyword evidence="4" id="KW-0408">Iron</keyword>
<dbReference type="InterPro" id="IPR023404">
    <property type="entry name" value="rSAM_horseshoe"/>
</dbReference>
<dbReference type="EMBL" id="UINC01019380">
    <property type="protein sequence ID" value="SVA82031.1"/>
    <property type="molecule type" value="Genomic_DNA"/>
</dbReference>
<feature type="domain" description="Radical SAM core" evidence="7">
    <location>
        <begin position="181"/>
        <end position="412"/>
    </location>
</feature>
<dbReference type="GO" id="GO:0046872">
    <property type="term" value="F:metal ion binding"/>
    <property type="evidence" value="ECO:0007669"/>
    <property type="project" value="UniProtKB-KW"/>
</dbReference>
<evidence type="ECO:0000259" key="7">
    <source>
        <dbReference type="PROSITE" id="PS51918"/>
    </source>
</evidence>
<dbReference type="InterPro" id="IPR007197">
    <property type="entry name" value="rSAM"/>
</dbReference>
<evidence type="ECO:0000256" key="2">
    <source>
        <dbReference type="ARBA" id="ARBA00022691"/>
    </source>
</evidence>
<evidence type="ECO:0000259" key="6">
    <source>
        <dbReference type="PROSITE" id="PS51332"/>
    </source>
</evidence>
<dbReference type="Pfam" id="PF02310">
    <property type="entry name" value="B12-binding"/>
    <property type="match status" value="1"/>
</dbReference>
<evidence type="ECO:0000313" key="8">
    <source>
        <dbReference type="EMBL" id="SVA82031.1"/>
    </source>
</evidence>
<comment type="cofactor">
    <cofactor evidence="1">
        <name>[4Fe-4S] cluster</name>
        <dbReference type="ChEBI" id="CHEBI:49883"/>
    </cofactor>
</comment>
<evidence type="ECO:0000256" key="5">
    <source>
        <dbReference type="ARBA" id="ARBA00023014"/>
    </source>
</evidence>
<dbReference type="PROSITE" id="PS51918">
    <property type="entry name" value="RADICAL_SAM"/>
    <property type="match status" value="1"/>
</dbReference>
<dbReference type="GO" id="GO:0051539">
    <property type="term" value="F:4 iron, 4 sulfur cluster binding"/>
    <property type="evidence" value="ECO:0007669"/>
    <property type="project" value="UniProtKB-KW"/>
</dbReference>
<dbReference type="CDD" id="cd02068">
    <property type="entry name" value="radical_SAM_B12_BD"/>
    <property type="match status" value="1"/>
</dbReference>
<dbReference type="SMART" id="SM00729">
    <property type="entry name" value="Elp3"/>
    <property type="match status" value="1"/>
</dbReference>
<dbReference type="SUPFAM" id="SSF102114">
    <property type="entry name" value="Radical SAM enzymes"/>
    <property type="match status" value="1"/>
</dbReference>
<accession>A0A381YZF0</accession>
<keyword evidence="2" id="KW-0949">S-adenosyl-L-methionine</keyword>
<dbReference type="CDD" id="cd01335">
    <property type="entry name" value="Radical_SAM"/>
    <property type="match status" value="1"/>
</dbReference>
<dbReference type="PROSITE" id="PS51332">
    <property type="entry name" value="B12_BINDING"/>
    <property type="match status" value="1"/>
</dbReference>
<sequence>MIKVNSSQFNYTYNDETRFPYSIGTLVAYVKTKKNLEENFQFETTFVFRDKIDDYVKRCKDSDILLCSCYAWNWEISKYLAKQVKKINPKCFIIFGGPQVPNHSEEFFEKHPFVDLIVHGEGEYILANIFEEFLNKKDFSKIKGLETKDYRTEPEPRINDLDSLPSPYLTNTVWDLAEKVDGVKYIASWETNRGCPYLCTFCDWGSLTATRMTKWPEEMLFKEVEWFADNKIVYIDCCDANFGIFQDRDLRIAKKLKEVALKKSFPERVRPAWAKFSSDKIIPIAKELQEGGLLRAVTLAVQSLDETTLEIIKRDNIKFDKFSELTETFRENGIPTYTELIMGMPGETLESWKRGLEILVSDTKIGSIFIYNCGVFANAPMNQPIYVKHHKIKKLRSPIFLAHSSIHDRGMPEYEEISIGAASFSLDDLKETYLYSWLVQTFSSLGIFEYISKYYNKNYNLRFMEFFEIFLEYCRIKKSLFSDEYEKVVEYIKTGYSGKGWNHSDPKLGDIYWPIEEATWLRLTYDKKILLEETVNFLKFLEDKQEFSTGNETLQDLVKFQMFLLTTRDDSRNIKSGDFEFNWKDYFVNDQKLDISKKNYQYENLVLEEDPILWGYKAVFYGRPSKKYKFHPEHLQESKSELKLTQTA</sequence>
<dbReference type="InterPro" id="IPR034466">
    <property type="entry name" value="Methyltransferase_Class_B"/>
</dbReference>
<dbReference type="PANTHER" id="PTHR43409">
    <property type="entry name" value="ANAEROBIC MAGNESIUM-PROTOPORPHYRIN IX MONOMETHYL ESTER CYCLASE-RELATED"/>
    <property type="match status" value="1"/>
</dbReference>
<evidence type="ECO:0000256" key="3">
    <source>
        <dbReference type="ARBA" id="ARBA00022723"/>
    </source>
</evidence>
<dbReference type="SFLD" id="SFLDS00029">
    <property type="entry name" value="Radical_SAM"/>
    <property type="match status" value="1"/>
</dbReference>
<keyword evidence="5" id="KW-0411">Iron-sulfur</keyword>
<proteinExistence type="predicted"/>
<dbReference type="AlphaFoldDB" id="A0A381YZF0"/>
<protein>
    <submittedName>
        <fullName evidence="8">Uncharacterized protein</fullName>
    </submittedName>
</protein>
<dbReference type="PANTHER" id="PTHR43409:SF16">
    <property type="entry name" value="SLR0320 PROTEIN"/>
    <property type="match status" value="1"/>
</dbReference>
<dbReference type="GO" id="GO:0003824">
    <property type="term" value="F:catalytic activity"/>
    <property type="evidence" value="ECO:0007669"/>
    <property type="project" value="InterPro"/>
</dbReference>
<dbReference type="InterPro" id="IPR006158">
    <property type="entry name" value="Cobalamin-bd"/>
</dbReference>
<dbReference type="Gene3D" id="3.40.50.280">
    <property type="entry name" value="Cobalamin-binding domain"/>
    <property type="match status" value="1"/>
</dbReference>